<feature type="domain" description="ComEC/Rec2-related protein" evidence="7">
    <location>
        <begin position="208"/>
        <end position="476"/>
    </location>
</feature>
<dbReference type="Pfam" id="PF13567">
    <property type="entry name" value="DUF4131"/>
    <property type="match status" value="1"/>
</dbReference>
<dbReference type="InterPro" id="IPR025405">
    <property type="entry name" value="DUF4131"/>
</dbReference>
<protein>
    <recommendedName>
        <fullName evidence="11">ComEC/Rec2-related protein domain-containing protein</fullName>
    </recommendedName>
</protein>
<reference evidence="9 10" key="1">
    <citation type="submission" date="2017-12" db="EMBL/GenBank/DDBJ databases">
        <title>The draft genome sequence of Brumimicrobium saltpan LHR20.</title>
        <authorList>
            <person name="Do Z.-J."/>
            <person name="Luo H.-R."/>
        </authorList>
    </citation>
    <scope>NUCLEOTIDE SEQUENCE [LARGE SCALE GENOMIC DNA]</scope>
    <source>
        <strain evidence="9 10">LHR20</strain>
    </source>
</reference>
<gene>
    <name evidence="9" type="ORF">CW751_07390</name>
</gene>
<evidence type="ECO:0000256" key="4">
    <source>
        <dbReference type="ARBA" id="ARBA00022989"/>
    </source>
</evidence>
<feature type="transmembrane region" description="Helical" evidence="6">
    <location>
        <begin position="360"/>
        <end position="383"/>
    </location>
</feature>
<comment type="subcellular location">
    <subcellularLocation>
        <location evidence="1">Cell membrane</location>
        <topology evidence="1">Multi-pass membrane protein</topology>
    </subcellularLocation>
</comment>
<evidence type="ECO:0000259" key="7">
    <source>
        <dbReference type="Pfam" id="PF03772"/>
    </source>
</evidence>
<feature type="transmembrane region" description="Helical" evidence="6">
    <location>
        <begin position="228"/>
        <end position="251"/>
    </location>
</feature>
<evidence type="ECO:0000259" key="8">
    <source>
        <dbReference type="Pfam" id="PF13567"/>
    </source>
</evidence>
<keyword evidence="5 6" id="KW-0472">Membrane</keyword>
<evidence type="ECO:0000256" key="5">
    <source>
        <dbReference type="ARBA" id="ARBA00023136"/>
    </source>
</evidence>
<sequence>MLSLHWVIIFTFWITSLICLIILNYYGRQVLYFKKWLTRAWLIVFLFSGALGYQFQLPTSYAFNFSNHFLENDQLQGEIIEYQKGKGKYDKAILEVNKIISPYREIKVQGKLLCYIRTLDTTFSEGQIIMVHPQIIDIKNKHNPGEFDAEKYWNTKGIQKMVFLSSDNISILGVKQTFSSWWTRSRNYLKQLIKDNIKPEHQGLVIALSLGDKSDLSNEKRELFANAGAMHVLAVSGMHVGILLWFIKLIFRSFKPLRNRNTYLYFAIGALWCFAFLTGMSASVTRAVTMFSILGVGQLIGKRFFSLQAIFASAFILIIFNPLIIYDIGFQLSYLAVLGISAFYYPILNLFGTKYTLINWLWEGSAIGIAAQIGTVPISLYYFNQFPNYFFITNIGLLVLAFVAFIGVILFFVFHLIPFVADGLILANNFIFDTLSGFIAGINQLPGEVSKGFTPNLLHVFVLYLLILAALYFWKKMKLKQFNLTTVFLFVAALMLIFQREYNKSKSELVILNHYKKVILIKENRKLFIVQEENNKIKEDDLAYLVNGYEQRNGVVGSRLSIPIDKELSLRDDIRIRRNSSGIKIEYHDQKYFLAQNMSKIKQYSDYKIIAGNWNPWMNEELADFSTKERALIIKP</sequence>
<dbReference type="InterPro" id="IPR052159">
    <property type="entry name" value="Competence_DNA_uptake"/>
</dbReference>
<dbReference type="NCBIfam" id="TIGR00360">
    <property type="entry name" value="ComEC_N-term"/>
    <property type="match status" value="1"/>
</dbReference>
<dbReference type="AlphaFoldDB" id="A0A2I0R324"/>
<feature type="transmembrane region" description="Helical" evidence="6">
    <location>
        <begin position="38"/>
        <end position="55"/>
    </location>
</feature>
<evidence type="ECO:0000313" key="9">
    <source>
        <dbReference type="EMBL" id="PKR80981.1"/>
    </source>
</evidence>
<name>A0A2I0R324_9FLAO</name>
<proteinExistence type="predicted"/>
<keyword evidence="3 6" id="KW-0812">Transmembrane</keyword>
<dbReference type="Pfam" id="PF03772">
    <property type="entry name" value="Competence"/>
    <property type="match status" value="1"/>
</dbReference>
<evidence type="ECO:0000256" key="6">
    <source>
        <dbReference type="SAM" id="Phobius"/>
    </source>
</evidence>
<dbReference type="GO" id="GO:0005886">
    <property type="term" value="C:plasma membrane"/>
    <property type="evidence" value="ECO:0007669"/>
    <property type="project" value="UniProtKB-SubCell"/>
</dbReference>
<evidence type="ECO:0008006" key="11">
    <source>
        <dbReference type="Google" id="ProtNLM"/>
    </source>
</evidence>
<feature type="transmembrane region" description="Helical" evidence="6">
    <location>
        <begin position="480"/>
        <end position="498"/>
    </location>
</feature>
<feature type="transmembrane region" description="Helical" evidence="6">
    <location>
        <begin position="332"/>
        <end position="348"/>
    </location>
</feature>
<dbReference type="PANTHER" id="PTHR30619:SF1">
    <property type="entry name" value="RECOMBINATION PROTEIN 2"/>
    <property type="match status" value="1"/>
</dbReference>
<evidence type="ECO:0000256" key="1">
    <source>
        <dbReference type="ARBA" id="ARBA00004651"/>
    </source>
</evidence>
<keyword evidence="10" id="KW-1185">Reference proteome</keyword>
<feature type="transmembrane region" description="Helical" evidence="6">
    <location>
        <begin position="6"/>
        <end position="26"/>
    </location>
</feature>
<feature type="transmembrane region" description="Helical" evidence="6">
    <location>
        <begin position="457"/>
        <end position="474"/>
    </location>
</feature>
<evidence type="ECO:0000256" key="3">
    <source>
        <dbReference type="ARBA" id="ARBA00022692"/>
    </source>
</evidence>
<dbReference type="Proteomes" id="UP000236654">
    <property type="component" value="Unassembled WGS sequence"/>
</dbReference>
<keyword evidence="4 6" id="KW-1133">Transmembrane helix</keyword>
<evidence type="ECO:0000313" key="10">
    <source>
        <dbReference type="Proteomes" id="UP000236654"/>
    </source>
</evidence>
<feature type="domain" description="DUF4131" evidence="8">
    <location>
        <begin position="5"/>
        <end position="166"/>
    </location>
</feature>
<feature type="transmembrane region" description="Helical" evidence="6">
    <location>
        <begin position="263"/>
        <end position="284"/>
    </location>
</feature>
<feature type="transmembrane region" description="Helical" evidence="6">
    <location>
        <begin position="304"/>
        <end position="325"/>
    </location>
</feature>
<dbReference type="InterPro" id="IPR004477">
    <property type="entry name" value="ComEC_N"/>
</dbReference>
<dbReference type="EMBL" id="PJNI01000007">
    <property type="protein sequence ID" value="PKR80981.1"/>
    <property type="molecule type" value="Genomic_DNA"/>
</dbReference>
<comment type="caution">
    <text evidence="9">The sequence shown here is derived from an EMBL/GenBank/DDBJ whole genome shotgun (WGS) entry which is preliminary data.</text>
</comment>
<dbReference type="PANTHER" id="PTHR30619">
    <property type="entry name" value="DNA INTERNALIZATION/COMPETENCE PROTEIN COMEC/REC2"/>
    <property type="match status" value="1"/>
</dbReference>
<keyword evidence="2" id="KW-1003">Cell membrane</keyword>
<evidence type="ECO:0000256" key="2">
    <source>
        <dbReference type="ARBA" id="ARBA00022475"/>
    </source>
</evidence>
<organism evidence="9 10">
    <name type="scientific">Brumimicrobium salinarum</name>
    <dbReference type="NCBI Taxonomy" id="2058658"/>
    <lineage>
        <taxon>Bacteria</taxon>
        <taxon>Pseudomonadati</taxon>
        <taxon>Bacteroidota</taxon>
        <taxon>Flavobacteriia</taxon>
        <taxon>Flavobacteriales</taxon>
        <taxon>Crocinitomicaceae</taxon>
        <taxon>Brumimicrobium</taxon>
    </lineage>
</organism>
<dbReference type="RefSeq" id="WP_101334363.1">
    <property type="nucleotide sequence ID" value="NZ_PJNI01000007.1"/>
</dbReference>
<accession>A0A2I0R324</accession>
<feature type="transmembrane region" description="Helical" evidence="6">
    <location>
        <begin position="395"/>
        <end position="417"/>
    </location>
</feature>